<name>A0ABT9L7D7_9ACTN</name>
<feature type="region of interest" description="Disordered" evidence="1">
    <location>
        <begin position="100"/>
        <end position="143"/>
    </location>
</feature>
<keyword evidence="3" id="KW-1185">Reference proteome</keyword>
<feature type="region of interest" description="Disordered" evidence="1">
    <location>
        <begin position="1"/>
        <end position="57"/>
    </location>
</feature>
<evidence type="ECO:0000256" key="1">
    <source>
        <dbReference type="SAM" id="MobiDB-lite"/>
    </source>
</evidence>
<feature type="region of interest" description="Disordered" evidence="1">
    <location>
        <begin position="185"/>
        <end position="322"/>
    </location>
</feature>
<feature type="compositionally biased region" description="Basic residues" evidence="1">
    <location>
        <begin position="109"/>
        <end position="129"/>
    </location>
</feature>
<protein>
    <submittedName>
        <fullName evidence="2">Uncharacterized protein</fullName>
    </submittedName>
</protein>
<organism evidence="2 3">
    <name type="scientific">Streptomyces demainii</name>
    <dbReference type="NCBI Taxonomy" id="588122"/>
    <lineage>
        <taxon>Bacteria</taxon>
        <taxon>Bacillati</taxon>
        <taxon>Actinomycetota</taxon>
        <taxon>Actinomycetes</taxon>
        <taxon>Kitasatosporales</taxon>
        <taxon>Streptomycetaceae</taxon>
        <taxon>Streptomyces</taxon>
    </lineage>
</organism>
<gene>
    <name evidence="2" type="ORF">JOF35_008543</name>
</gene>
<evidence type="ECO:0000313" key="2">
    <source>
        <dbReference type="EMBL" id="MDP9616205.1"/>
    </source>
</evidence>
<feature type="compositionally biased region" description="Basic residues" evidence="1">
    <location>
        <begin position="313"/>
        <end position="322"/>
    </location>
</feature>
<reference evidence="2 3" key="1">
    <citation type="submission" date="2023-07" db="EMBL/GenBank/DDBJ databases">
        <title>Sequencing the genomes of 1000 actinobacteria strains.</title>
        <authorList>
            <person name="Klenk H.-P."/>
        </authorList>
    </citation>
    <scope>NUCLEOTIDE SEQUENCE [LARGE SCALE GENOMIC DNA]</scope>
    <source>
        <strain evidence="2 3">DSM 41600</strain>
    </source>
</reference>
<proteinExistence type="predicted"/>
<comment type="caution">
    <text evidence="2">The sequence shown here is derived from an EMBL/GenBank/DDBJ whole genome shotgun (WGS) entry which is preliminary data.</text>
</comment>
<sequence>MREPAVSGGTGRTGHGRDLRPRAASGRHEDDRGQHLTISETGVGHRPADGSAPPEPPAGTTPICCRLVCAALICGSVSAGSRVRSRVLAACRPLGTWPPPAPAWLGVRGRQRRQRAPRGTPARRRLHTRRPPDPPGLGARAGLPRPVAPCPCGPFGLGCVRSDPVAAASAAGSGPAGICRTAVQGSAPAPSGHRYSYNTARPHVPAGAARSAGTAPGRPSTAAHNGSPSASRPVRKRQAPPARSATAESSVPTWGAHRCSARVTTGNAMRWSAGTDRARRHRSVARGTTSSRSATERPCCSHSAKAGCEQHFRSRPRRRRGD</sequence>
<feature type="compositionally biased region" description="Basic and acidic residues" evidence="1">
    <location>
        <begin position="15"/>
        <end position="34"/>
    </location>
</feature>
<dbReference type="Proteomes" id="UP001234880">
    <property type="component" value="Unassembled WGS sequence"/>
</dbReference>
<dbReference type="EMBL" id="JAURUE010000002">
    <property type="protein sequence ID" value="MDP9616205.1"/>
    <property type="molecule type" value="Genomic_DNA"/>
</dbReference>
<accession>A0ABT9L7D7</accession>
<evidence type="ECO:0000313" key="3">
    <source>
        <dbReference type="Proteomes" id="UP001234880"/>
    </source>
</evidence>